<dbReference type="InterPro" id="IPR037914">
    <property type="entry name" value="SpoVT-AbrB_sf"/>
</dbReference>
<organism evidence="2">
    <name type="scientific">marine sediment metagenome</name>
    <dbReference type="NCBI Taxonomy" id="412755"/>
    <lineage>
        <taxon>unclassified sequences</taxon>
        <taxon>metagenomes</taxon>
        <taxon>ecological metagenomes</taxon>
    </lineage>
</organism>
<name>X1UAX4_9ZZZZ</name>
<comment type="caution">
    <text evidence="2">The sequence shown here is derived from an EMBL/GenBank/DDBJ whole genome shotgun (WGS) entry which is preliminary data.</text>
</comment>
<evidence type="ECO:0000313" key="2">
    <source>
        <dbReference type="EMBL" id="GAJ14649.1"/>
    </source>
</evidence>
<proteinExistence type="predicted"/>
<gene>
    <name evidence="2" type="ORF">S12H4_44323</name>
</gene>
<dbReference type="GO" id="GO:0003677">
    <property type="term" value="F:DNA binding"/>
    <property type="evidence" value="ECO:0007669"/>
    <property type="project" value="InterPro"/>
</dbReference>
<dbReference type="InterPro" id="IPR007159">
    <property type="entry name" value="SpoVT-AbrB_dom"/>
</dbReference>
<dbReference type="NCBIfam" id="TIGR01439">
    <property type="entry name" value="lp_hng_hel_AbrB"/>
    <property type="match status" value="1"/>
</dbReference>
<dbReference type="EMBL" id="BARW01027300">
    <property type="protein sequence ID" value="GAJ14649.1"/>
    <property type="molecule type" value="Genomic_DNA"/>
</dbReference>
<sequence length="66" mass="7719">MPKQRYIVTPQDIKGEIMGVRTVQNRGRLQIPKKIRDMIGLKDGDSVYWLRGLDGRFYITKAVELR</sequence>
<dbReference type="Pfam" id="PF04014">
    <property type="entry name" value="MazE_antitoxin"/>
    <property type="match status" value="1"/>
</dbReference>
<feature type="domain" description="SpoVT-AbrB" evidence="1">
    <location>
        <begin position="20"/>
        <end position="61"/>
    </location>
</feature>
<evidence type="ECO:0000259" key="1">
    <source>
        <dbReference type="Pfam" id="PF04014"/>
    </source>
</evidence>
<reference evidence="2" key="1">
    <citation type="journal article" date="2014" name="Front. Microbiol.">
        <title>High frequency of phylogenetically diverse reductive dehalogenase-homologous genes in deep subseafloor sedimentary metagenomes.</title>
        <authorList>
            <person name="Kawai M."/>
            <person name="Futagami T."/>
            <person name="Toyoda A."/>
            <person name="Takaki Y."/>
            <person name="Nishi S."/>
            <person name="Hori S."/>
            <person name="Arai W."/>
            <person name="Tsubouchi T."/>
            <person name="Morono Y."/>
            <person name="Uchiyama I."/>
            <person name="Ito T."/>
            <person name="Fujiyama A."/>
            <person name="Inagaki F."/>
            <person name="Takami H."/>
        </authorList>
    </citation>
    <scope>NUCLEOTIDE SEQUENCE</scope>
    <source>
        <strain evidence="2">Expedition CK06-06</strain>
    </source>
</reference>
<accession>X1UAX4</accession>
<dbReference type="Gene3D" id="2.10.260.10">
    <property type="match status" value="1"/>
</dbReference>
<dbReference type="AlphaFoldDB" id="X1UAX4"/>
<protein>
    <recommendedName>
        <fullName evidence="1">SpoVT-AbrB domain-containing protein</fullName>
    </recommendedName>
</protein>
<dbReference type="SUPFAM" id="SSF89447">
    <property type="entry name" value="AbrB/MazE/MraZ-like"/>
    <property type="match status" value="1"/>
</dbReference>